<evidence type="ECO:0000256" key="1">
    <source>
        <dbReference type="SAM" id="MobiDB-lite"/>
    </source>
</evidence>
<evidence type="ECO:0000313" key="3">
    <source>
        <dbReference type="EMBL" id="CEM23721.1"/>
    </source>
</evidence>
<feature type="transmembrane region" description="Helical" evidence="2">
    <location>
        <begin position="48"/>
        <end position="65"/>
    </location>
</feature>
<feature type="transmembrane region" description="Helical" evidence="2">
    <location>
        <begin position="16"/>
        <end position="36"/>
    </location>
</feature>
<name>A0A0G4G648_VITBC</name>
<accession>A0A0G4G648</accession>
<feature type="compositionally biased region" description="Polar residues" evidence="1">
    <location>
        <begin position="358"/>
        <end position="370"/>
    </location>
</feature>
<keyword evidence="2" id="KW-0812">Transmembrane</keyword>
<dbReference type="Proteomes" id="UP000041254">
    <property type="component" value="Unassembled WGS sequence"/>
</dbReference>
<feature type="compositionally biased region" description="Basic and acidic residues" evidence="1">
    <location>
        <begin position="373"/>
        <end position="391"/>
    </location>
</feature>
<feature type="transmembrane region" description="Helical" evidence="2">
    <location>
        <begin position="191"/>
        <end position="215"/>
    </location>
</feature>
<evidence type="ECO:0000256" key="2">
    <source>
        <dbReference type="SAM" id="Phobius"/>
    </source>
</evidence>
<feature type="transmembrane region" description="Helical" evidence="2">
    <location>
        <begin position="235"/>
        <end position="257"/>
    </location>
</feature>
<feature type="transmembrane region" description="Helical" evidence="2">
    <location>
        <begin position="295"/>
        <end position="317"/>
    </location>
</feature>
<evidence type="ECO:0000313" key="4">
    <source>
        <dbReference type="Proteomes" id="UP000041254"/>
    </source>
</evidence>
<gene>
    <name evidence="3" type="ORF">Vbra_17078</name>
</gene>
<dbReference type="EMBL" id="CDMY01000571">
    <property type="protein sequence ID" value="CEM23721.1"/>
    <property type="molecule type" value="Genomic_DNA"/>
</dbReference>
<keyword evidence="2" id="KW-0472">Membrane</keyword>
<keyword evidence="2" id="KW-1133">Transmembrane helix</keyword>
<feature type="transmembrane region" description="Helical" evidence="2">
    <location>
        <begin position="99"/>
        <end position="119"/>
    </location>
</feature>
<dbReference type="PhylomeDB" id="A0A0G4G648"/>
<dbReference type="InParanoid" id="A0A0G4G648"/>
<sequence length="397" mass="45107">MPSNFPWSAFGWSSVWVWYLLFTLPPCLVTLMGLLTLCVPSNAWLMRILKNCILTGSFLLWYLLYLSCRQVDTLYEDCIPARRDDDLCEKLEQWPGLPGWQSVLVCLWLLGASWLNVLLNTVLNQPRVVSEDGWRTPSSFCGLPVHVHRTARAESIGTERLEQNGFYTYLVKKRLWPDCWDYLWFVRHLKVVILTCGAMDFFSDWLVAFDLMFVPQEDPEWRSSFAVAHIWKPRPTFAVGLSIMVLSICDLIFINIHDSVGELSLRQRVFVLAITAGEAVIFVLTVIFAQDKSMWVYVVSALITLATVLIRIVNFTIDFPRLTQKGRSSPRGAPSPRCAFSWPRLVRRQPKRHPSLATMPTTSTRCSETDLSAGDREKGAEGRRQDGHDGEAGGGIG</sequence>
<keyword evidence="4" id="KW-1185">Reference proteome</keyword>
<reference evidence="3 4" key="1">
    <citation type="submission" date="2014-11" db="EMBL/GenBank/DDBJ databases">
        <authorList>
            <person name="Zhu J."/>
            <person name="Qi W."/>
            <person name="Song R."/>
        </authorList>
    </citation>
    <scope>NUCLEOTIDE SEQUENCE [LARGE SCALE GENOMIC DNA]</scope>
</reference>
<feature type="transmembrane region" description="Helical" evidence="2">
    <location>
        <begin position="269"/>
        <end position="289"/>
    </location>
</feature>
<protein>
    <submittedName>
        <fullName evidence="3">Uncharacterized protein</fullName>
    </submittedName>
</protein>
<organism evidence="3 4">
    <name type="scientific">Vitrella brassicaformis (strain CCMP3155)</name>
    <dbReference type="NCBI Taxonomy" id="1169540"/>
    <lineage>
        <taxon>Eukaryota</taxon>
        <taxon>Sar</taxon>
        <taxon>Alveolata</taxon>
        <taxon>Colpodellida</taxon>
        <taxon>Vitrellaceae</taxon>
        <taxon>Vitrella</taxon>
    </lineage>
</organism>
<dbReference type="VEuPathDB" id="CryptoDB:Vbra_17078"/>
<dbReference type="AlphaFoldDB" id="A0A0G4G648"/>
<proteinExistence type="predicted"/>
<feature type="region of interest" description="Disordered" evidence="1">
    <location>
        <begin position="351"/>
        <end position="397"/>
    </location>
</feature>